<dbReference type="EMBL" id="BPLQ01003906">
    <property type="protein sequence ID" value="GIY04257.1"/>
    <property type="molecule type" value="Genomic_DNA"/>
</dbReference>
<dbReference type="AlphaFoldDB" id="A0AAV4Q7B7"/>
<reference evidence="1 2" key="1">
    <citation type="submission" date="2021-06" db="EMBL/GenBank/DDBJ databases">
        <title>Caerostris darwini draft genome.</title>
        <authorList>
            <person name="Kono N."/>
            <person name="Arakawa K."/>
        </authorList>
    </citation>
    <scope>NUCLEOTIDE SEQUENCE [LARGE SCALE GENOMIC DNA]</scope>
</reference>
<protein>
    <submittedName>
        <fullName evidence="1">Uncharacterized protein</fullName>
    </submittedName>
</protein>
<organism evidence="1 2">
    <name type="scientific">Caerostris darwini</name>
    <dbReference type="NCBI Taxonomy" id="1538125"/>
    <lineage>
        <taxon>Eukaryota</taxon>
        <taxon>Metazoa</taxon>
        <taxon>Ecdysozoa</taxon>
        <taxon>Arthropoda</taxon>
        <taxon>Chelicerata</taxon>
        <taxon>Arachnida</taxon>
        <taxon>Araneae</taxon>
        <taxon>Araneomorphae</taxon>
        <taxon>Entelegynae</taxon>
        <taxon>Araneoidea</taxon>
        <taxon>Araneidae</taxon>
        <taxon>Caerostris</taxon>
    </lineage>
</organism>
<evidence type="ECO:0000313" key="2">
    <source>
        <dbReference type="Proteomes" id="UP001054837"/>
    </source>
</evidence>
<comment type="caution">
    <text evidence="1">The sequence shown here is derived from an EMBL/GenBank/DDBJ whole genome shotgun (WGS) entry which is preliminary data.</text>
</comment>
<gene>
    <name evidence="1" type="ORF">CDAR_253761</name>
</gene>
<name>A0AAV4Q7B7_9ARAC</name>
<evidence type="ECO:0000313" key="1">
    <source>
        <dbReference type="EMBL" id="GIY04257.1"/>
    </source>
</evidence>
<proteinExistence type="predicted"/>
<sequence>MNLSFRLIRTSSPRGPCPPELRICSSERVFESHRSILFAEDYGIMTHHCGSSKTLGGMTRLLELKS</sequence>
<accession>A0AAV4Q7B7</accession>
<keyword evidence="2" id="KW-1185">Reference proteome</keyword>
<dbReference type="Proteomes" id="UP001054837">
    <property type="component" value="Unassembled WGS sequence"/>
</dbReference>